<feature type="compositionally biased region" description="Low complexity" evidence="1">
    <location>
        <begin position="67"/>
        <end position="81"/>
    </location>
</feature>
<organism evidence="2 3">
    <name type="scientific">Lasiosphaeria miniovina</name>
    <dbReference type="NCBI Taxonomy" id="1954250"/>
    <lineage>
        <taxon>Eukaryota</taxon>
        <taxon>Fungi</taxon>
        <taxon>Dikarya</taxon>
        <taxon>Ascomycota</taxon>
        <taxon>Pezizomycotina</taxon>
        <taxon>Sordariomycetes</taxon>
        <taxon>Sordariomycetidae</taxon>
        <taxon>Sordariales</taxon>
        <taxon>Lasiosphaeriaceae</taxon>
        <taxon>Lasiosphaeria</taxon>
    </lineage>
</organism>
<dbReference type="AlphaFoldDB" id="A0AA40B6G8"/>
<accession>A0AA40B6G8</accession>
<feature type="region of interest" description="Disordered" evidence="1">
    <location>
        <begin position="313"/>
        <end position="351"/>
    </location>
</feature>
<proteinExistence type="predicted"/>
<name>A0AA40B6G8_9PEZI</name>
<comment type="caution">
    <text evidence="2">The sequence shown here is derived from an EMBL/GenBank/DDBJ whole genome shotgun (WGS) entry which is preliminary data.</text>
</comment>
<gene>
    <name evidence="2" type="ORF">B0T26DRAFT_177838</name>
</gene>
<sequence length="434" mass="46799">MGLRLYEPPVESDTQLRPAADKSPAQARSTIRRARLVRLNPDQIRDRRRRALDATAAYTSYDPPPRRISSSPDSTSAASATGDNNDMGPDSEAGRRALRDVASRMGILDDRVVALFGERWAHLHAGAQNLDYETSRFLPSTIGPGLDSDYLPQRRLGRPPPAEQYTMVSNIRSTQAPDHPSRAGTRSPAALHRIRMANSMRQMRESRFATETRPALGPSRRRTARAPPYTIGPAPRPAPAPASAPEPSPGAGPASATVDGLGDRNRSLSPEENAWDTLLSTLTPDPQPPSVGSSFASASALASATTSQSAAAASSRTSFTNPDAAEESPFEPPCESGCENSETEGDEDDEMEHNHLTRFHRTVRDGGGDRSYADIVRDTGLAVPGGGDGLLELLGGIEDMQHIVRNLARREDIPDEWWAEAGLSRTLSREASSN</sequence>
<feature type="region of interest" description="Disordered" evidence="1">
    <location>
        <begin position="201"/>
        <end position="269"/>
    </location>
</feature>
<evidence type="ECO:0000313" key="2">
    <source>
        <dbReference type="EMBL" id="KAK0728590.1"/>
    </source>
</evidence>
<dbReference type="Proteomes" id="UP001172101">
    <property type="component" value="Unassembled WGS sequence"/>
</dbReference>
<protein>
    <submittedName>
        <fullName evidence="2">Uncharacterized protein</fullName>
    </submittedName>
</protein>
<reference evidence="2" key="1">
    <citation type="submission" date="2023-06" db="EMBL/GenBank/DDBJ databases">
        <title>Genome-scale phylogeny and comparative genomics of the fungal order Sordariales.</title>
        <authorList>
            <consortium name="Lawrence Berkeley National Laboratory"/>
            <person name="Hensen N."/>
            <person name="Bonometti L."/>
            <person name="Westerberg I."/>
            <person name="Brannstrom I.O."/>
            <person name="Guillou S."/>
            <person name="Cros-Aarteil S."/>
            <person name="Calhoun S."/>
            <person name="Haridas S."/>
            <person name="Kuo A."/>
            <person name="Mondo S."/>
            <person name="Pangilinan J."/>
            <person name="Riley R."/>
            <person name="LaButti K."/>
            <person name="Andreopoulos B."/>
            <person name="Lipzen A."/>
            <person name="Chen C."/>
            <person name="Yanf M."/>
            <person name="Daum C."/>
            <person name="Ng V."/>
            <person name="Clum A."/>
            <person name="Steindorff A."/>
            <person name="Ohm R."/>
            <person name="Martin F."/>
            <person name="Silar P."/>
            <person name="Natvig D."/>
            <person name="Lalanne C."/>
            <person name="Gautier V."/>
            <person name="Ament-velasquez S.L."/>
            <person name="Kruys A."/>
            <person name="Hutchinson M.I."/>
            <person name="Powell A.J."/>
            <person name="Barry K."/>
            <person name="Miller A.N."/>
            <person name="Grigoriev I.V."/>
            <person name="Debuchy R."/>
            <person name="Gladieux P."/>
            <person name="Thoren M.H."/>
            <person name="Johannesson H."/>
        </authorList>
    </citation>
    <scope>NUCLEOTIDE SEQUENCE</scope>
    <source>
        <strain evidence="2">SMH2392-1A</strain>
    </source>
</reference>
<feature type="compositionally biased region" description="Pro residues" evidence="1">
    <location>
        <begin position="234"/>
        <end position="250"/>
    </location>
</feature>
<evidence type="ECO:0000256" key="1">
    <source>
        <dbReference type="SAM" id="MobiDB-lite"/>
    </source>
</evidence>
<keyword evidence="3" id="KW-1185">Reference proteome</keyword>
<evidence type="ECO:0000313" key="3">
    <source>
        <dbReference type="Proteomes" id="UP001172101"/>
    </source>
</evidence>
<dbReference type="RefSeq" id="XP_060301445.1">
    <property type="nucleotide sequence ID" value="XM_060433599.1"/>
</dbReference>
<dbReference type="EMBL" id="JAUIRO010000002">
    <property type="protein sequence ID" value="KAK0728590.1"/>
    <property type="molecule type" value="Genomic_DNA"/>
</dbReference>
<feature type="compositionally biased region" description="Acidic residues" evidence="1">
    <location>
        <begin position="341"/>
        <end position="351"/>
    </location>
</feature>
<feature type="region of interest" description="Disordered" evidence="1">
    <location>
        <begin position="1"/>
        <end position="93"/>
    </location>
</feature>
<dbReference type="GeneID" id="85316869"/>